<keyword evidence="3" id="KW-1185">Reference proteome</keyword>
<sequence length="167" mass="16761">MKSAVIASFFAILAIAQASVVVAPSSAKIIQGPSTRTTVVGPDGSSISSVSPGGSIIKQETPGVVADVVPAPAVAYSAHVAYPTPFAYTAHGAPLIAAYSAPFAYNSPFIPHYSAPFAYSAGVVSQKQLDTVVAGPSGTIATSKTVHSPALVAAPQVYAAGAHAYYL</sequence>
<evidence type="ECO:0000313" key="3">
    <source>
        <dbReference type="Proteomes" id="UP000625711"/>
    </source>
</evidence>
<comment type="caution">
    <text evidence="2">The sequence shown here is derived from an EMBL/GenBank/DDBJ whole genome shotgun (WGS) entry which is preliminary data.</text>
</comment>
<keyword evidence="1" id="KW-0732">Signal</keyword>
<organism evidence="2 3">
    <name type="scientific">Rhynchophorus ferrugineus</name>
    <name type="common">Red palm weevil</name>
    <name type="synonym">Curculio ferrugineus</name>
    <dbReference type="NCBI Taxonomy" id="354439"/>
    <lineage>
        <taxon>Eukaryota</taxon>
        <taxon>Metazoa</taxon>
        <taxon>Ecdysozoa</taxon>
        <taxon>Arthropoda</taxon>
        <taxon>Hexapoda</taxon>
        <taxon>Insecta</taxon>
        <taxon>Pterygota</taxon>
        <taxon>Neoptera</taxon>
        <taxon>Endopterygota</taxon>
        <taxon>Coleoptera</taxon>
        <taxon>Polyphaga</taxon>
        <taxon>Cucujiformia</taxon>
        <taxon>Curculionidae</taxon>
        <taxon>Dryophthorinae</taxon>
        <taxon>Rhynchophorus</taxon>
    </lineage>
</organism>
<protein>
    <submittedName>
        <fullName evidence="2">Uncharacterized protein</fullName>
    </submittedName>
</protein>
<reference evidence="2" key="1">
    <citation type="submission" date="2020-08" db="EMBL/GenBank/DDBJ databases">
        <title>Genome sequencing and assembly of the red palm weevil Rhynchophorus ferrugineus.</title>
        <authorList>
            <person name="Dias G.B."/>
            <person name="Bergman C.M."/>
            <person name="Manee M."/>
        </authorList>
    </citation>
    <scope>NUCLEOTIDE SEQUENCE</scope>
    <source>
        <strain evidence="2">AA-2017</strain>
        <tissue evidence="2">Whole larva</tissue>
    </source>
</reference>
<accession>A0A834M5L4</accession>
<dbReference type="Proteomes" id="UP000625711">
    <property type="component" value="Unassembled WGS sequence"/>
</dbReference>
<dbReference type="AlphaFoldDB" id="A0A834M5L4"/>
<evidence type="ECO:0000313" key="2">
    <source>
        <dbReference type="EMBL" id="KAF7267675.1"/>
    </source>
</evidence>
<gene>
    <name evidence="2" type="ORF">GWI33_019163</name>
</gene>
<feature type="signal peptide" evidence="1">
    <location>
        <begin position="1"/>
        <end position="18"/>
    </location>
</feature>
<dbReference type="EMBL" id="JAACXV010014401">
    <property type="protein sequence ID" value="KAF7267675.1"/>
    <property type="molecule type" value="Genomic_DNA"/>
</dbReference>
<feature type="chain" id="PRO_5032423875" evidence="1">
    <location>
        <begin position="19"/>
        <end position="167"/>
    </location>
</feature>
<dbReference type="OrthoDB" id="6736754at2759"/>
<evidence type="ECO:0000256" key="1">
    <source>
        <dbReference type="SAM" id="SignalP"/>
    </source>
</evidence>
<name>A0A834M5L4_RHYFE</name>
<proteinExistence type="predicted"/>